<evidence type="ECO:0000313" key="2">
    <source>
        <dbReference type="Proteomes" id="UP000034894"/>
    </source>
</evidence>
<dbReference type="Proteomes" id="UP000034894">
    <property type="component" value="Unassembled WGS sequence"/>
</dbReference>
<protein>
    <submittedName>
        <fullName evidence="1">Uncharacterized protein</fullName>
    </submittedName>
</protein>
<proteinExistence type="predicted"/>
<evidence type="ECO:0000313" key="1">
    <source>
        <dbReference type="EMBL" id="KKS98334.1"/>
    </source>
</evidence>
<organism evidence="1 2">
    <name type="scientific">Candidatus Gottesmanbacteria bacterium GW2011_GWA2_43_14</name>
    <dbReference type="NCBI Taxonomy" id="1618443"/>
    <lineage>
        <taxon>Bacteria</taxon>
        <taxon>Candidatus Gottesmaniibacteriota</taxon>
    </lineage>
</organism>
<sequence length="95" mass="10762">MPNLIYINITLRRGASTRRASATVGSNFFLKDRKLAVRFKKGGFDALAANPPAASNFRARPTYQNLLRTVDEVRTYFKTNSNNASFNPVILYYLK</sequence>
<dbReference type="EMBL" id="LCFP01000002">
    <property type="protein sequence ID" value="KKS98334.1"/>
    <property type="molecule type" value="Genomic_DNA"/>
</dbReference>
<gene>
    <name evidence="1" type="ORF">UV73_C0002G0048</name>
</gene>
<reference evidence="1 2" key="1">
    <citation type="journal article" date="2015" name="Nature">
        <title>rRNA introns, odd ribosomes, and small enigmatic genomes across a large radiation of phyla.</title>
        <authorList>
            <person name="Brown C.T."/>
            <person name="Hug L.A."/>
            <person name="Thomas B.C."/>
            <person name="Sharon I."/>
            <person name="Castelle C.J."/>
            <person name="Singh A."/>
            <person name="Wilkins M.J."/>
            <person name="Williams K.H."/>
            <person name="Banfield J.F."/>
        </authorList>
    </citation>
    <scope>NUCLEOTIDE SEQUENCE [LARGE SCALE GENOMIC DNA]</scope>
</reference>
<name>A0A0G1DL04_9BACT</name>
<dbReference type="STRING" id="1618443.UV73_C0002G0048"/>
<comment type="caution">
    <text evidence="1">The sequence shown here is derived from an EMBL/GenBank/DDBJ whole genome shotgun (WGS) entry which is preliminary data.</text>
</comment>
<accession>A0A0G1DL04</accession>
<dbReference type="AlphaFoldDB" id="A0A0G1DL04"/>